<accession>A0A4V2SUN4</accession>
<dbReference type="PANTHER" id="PTHR33930:SF2">
    <property type="entry name" value="BLR3452 PROTEIN"/>
    <property type="match status" value="1"/>
</dbReference>
<keyword evidence="2" id="KW-0575">Peroxidase</keyword>
<keyword evidence="3" id="KW-1185">Reference proteome</keyword>
<organism evidence="2 3">
    <name type="scientific">Tamaricihabitans halophyticus</name>
    <dbReference type="NCBI Taxonomy" id="1262583"/>
    <lineage>
        <taxon>Bacteria</taxon>
        <taxon>Bacillati</taxon>
        <taxon>Actinomycetota</taxon>
        <taxon>Actinomycetes</taxon>
        <taxon>Pseudonocardiales</taxon>
        <taxon>Pseudonocardiaceae</taxon>
        <taxon>Tamaricihabitans</taxon>
    </lineage>
</organism>
<dbReference type="AlphaFoldDB" id="A0A4V2SUN4"/>
<dbReference type="InterPro" id="IPR003779">
    <property type="entry name" value="CMD-like"/>
</dbReference>
<dbReference type="Pfam" id="PF02627">
    <property type="entry name" value="CMD"/>
    <property type="match status" value="2"/>
</dbReference>
<feature type="domain" description="Carboxymuconolactone decarboxylase-like" evidence="1">
    <location>
        <begin position="38"/>
        <end position="117"/>
    </location>
</feature>
<dbReference type="InterPro" id="IPR029032">
    <property type="entry name" value="AhpD-like"/>
</dbReference>
<dbReference type="SUPFAM" id="SSF69118">
    <property type="entry name" value="AhpD-like"/>
    <property type="match status" value="2"/>
</dbReference>
<dbReference type="Proteomes" id="UP000294911">
    <property type="component" value="Unassembled WGS sequence"/>
</dbReference>
<evidence type="ECO:0000313" key="2">
    <source>
        <dbReference type="EMBL" id="TCP55256.1"/>
    </source>
</evidence>
<sequence>MAADSPDLATERARVKARFEELRGFWDPLWDPVLDADPELLDAYIDLSAVPWKHGTLRPQERELIYVAMNASTTHLYEIGVRVHLRNAIAHGATADEAMAVLAIVSELGVDTMRSTLPVLASELAERAEFDLPDLQTDSWTEAAGRLAPHYLDAYRRYAQVTRKRTVLRDDFCHLVAIAAAAAATHLHMPAVREHIRAALDAGVPWQQIVEVLEVVAMIGVHTLTECARVVADEFASVSGAERDER</sequence>
<dbReference type="RefSeq" id="WP_132876597.1">
    <property type="nucleotide sequence ID" value="NZ_SLXQ01000002.1"/>
</dbReference>
<comment type="caution">
    <text evidence="2">The sequence shown here is derived from an EMBL/GenBank/DDBJ whole genome shotgun (WGS) entry which is preliminary data.</text>
</comment>
<dbReference type="Gene3D" id="1.20.1290.10">
    <property type="entry name" value="AhpD-like"/>
    <property type="match status" value="2"/>
</dbReference>
<dbReference type="GO" id="GO:0051920">
    <property type="term" value="F:peroxiredoxin activity"/>
    <property type="evidence" value="ECO:0007669"/>
    <property type="project" value="InterPro"/>
</dbReference>
<gene>
    <name evidence="2" type="ORF">EV191_102468</name>
</gene>
<dbReference type="PANTHER" id="PTHR33930">
    <property type="entry name" value="ALKYL HYDROPEROXIDE REDUCTASE AHPD"/>
    <property type="match status" value="1"/>
</dbReference>
<name>A0A4V2SUN4_9PSEU</name>
<proteinExistence type="predicted"/>
<dbReference type="OrthoDB" id="3824300at2"/>
<dbReference type="EMBL" id="SLXQ01000002">
    <property type="protein sequence ID" value="TCP55256.1"/>
    <property type="molecule type" value="Genomic_DNA"/>
</dbReference>
<reference evidence="2 3" key="1">
    <citation type="submission" date="2019-03" db="EMBL/GenBank/DDBJ databases">
        <title>Genomic Encyclopedia of Type Strains, Phase IV (KMG-IV): sequencing the most valuable type-strain genomes for metagenomic binning, comparative biology and taxonomic classification.</title>
        <authorList>
            <person name="Goeker M."/>
        </authorList>
    </citation>
    <scope>NUCLEOTIDE SEQUENCE [LARGE SCALE GENOMIC DNA]</scope>
    <source>
        <strain evidence="2 3">DSM 45765</strain>
    </source>
</reference>
<protein>
    <submittedName>
        <fullName evidence="2">Alkylhydroperoxidase/carboxymuconolactone decarboxylase family protein YurZ</fullName>
    </submittedName>
</protein>
<feature type="domain" description="Carboxymuconolactone decarboxylase-like" evidence="1">
    <location>
        <begin position="149"/>
        <end position="219"/>
    </location>
</feature>
<keyword evidence="2" id="KW-0560">Oxidoreductase</keyword>
<evidence type="ECO:0000313" key="3">
    <source>
        <dbReference type="Proteomes" id="UP000294911"/>
    </source>
</evidence>
<evidence type="ECO:0000259" key="1">
    <source>
        <dbReference type="Pfam" id="PF02627"/>
    </source>
</evidence>